<dbReference type="PANTHER" id="PTHR33445">
    <property type="entry name" value="ATP SYNTHASE SUBUNIT B', CHLOROPLASTIC"/>
    <property type="match status" value="1"/>
</dbReference>
<evidence type="ECO:0000256" key="11">
    <source>
        <dbReference type="ARBA" id="ARBA00025614"/>
    </source>
</evidence>
<proteinExistence type="inferred from homology"/>
<evidence type="ECO:0000256" key="14">
    <source>
        <dbReference type="RuleBase" id="RU003848"/>
    </source>
</evidence>
<dbReference type="GO" id="GO:0046933">
    <property type="term" value="F:proton-transporting ATP synthase activity, rotational mechanism"/>
    <property type="evidence" value="ECO:0007669"/>
    <property type="project" value="UniProtKB-UniRule"/>
</dbReference>
<dbReference type="RefSeq" id="WP_135944040.1">
    <property type="nucleotide sequence ID" value="NZ_BMEI01000001.1"/>
</dbReference>
<comment type="function">
    <text evidence="10 13">F(1)F(0) ATP synthase produces ATP from ADP in the presence of a proton or sodium gradient. F-type ATPases consist of two structural domains, F(1) containing the extramembraneous catalytic core and F(0) containing the membrane proton channel, linked together by a central stalk and a peripheral stalk. During catalysis, ATP synthesis in the catalytic domain of F(1) is coupled via a rotary mechanism of the central stalk subunits to proton translocation.</text>
</comment>
<sequence>MMSLLADTTFWSFLGLIAFFALLFFMGVHKTVGNALDSRAETIRKELDEARRLREEAQERLASYERRQQEAADEAEEIIRQARQEAEYLRNNAKKEIAQRIERRRALAERRIEQAEASAIKEIRQRAADLAVDAAGQLMQSKLSKAQRNAIVKDDLAALKDRLN</sequence>
<keyword evidence="6 13" id="KW-1133">Transmembrane helix</keyword>
<keyword evidence="8 13" id="KW-0472">Membrane</keyword>
<keyword evidence="9 13" id="KW-0066">ATP synthesis</keyword>
<dbReference type="Proteomes" id="UP000305451">
    <property type="component" value="Unassembled WGS sequence"/>
</dbReference>
<keyword evidence="3 13" id="KW-0138">CF(0)</keyword>
<keyword evidence="5 13" id="KW-0375">Hydrogen ion transport</keyword>
<dbReference type="GO" id="GO:0046961">
    <property type="term" value="F:proton-transporting ATPase activity, rotational mechanism"/>
    <property type="evidence" value="ECO:0007669"/>
    <property type="project" value="TreeGrafter"/>
</dbReference>
<evidence type="ECO:0000256" key="7">
    <source>
        <dbReference type="ARBA" id="ARBA00023065"/>
    </source>
</evidence>
<evidence type="ECO:0000313" key="17">
    <source>
        <dbReference type="Proteomes" id="UP000305451"/>
    </source>
</evidence>
<name>A0A4S2HG04_9PROT</name>
<dbReference type="GO" id="GO:0045259">
    <property type="term" value="C:proton-transporting ATP synthase complex"/>
    <property type="evidence" value="ECO:0007669"/>
    <property type="project" value="UniProtKB-KW"/>
</dbReference>
<feature type="coiled-coil region" evidence="15">
    <location>
        <begin position="40"/>
        <end position="118"/>
    </location>
</feature>
<comment type="function">
    <text evidence="11">Component of the F(0) channel, it forms part of the peripheral stalk, linking F(1) to F(0). The b'-subunit is a diverged and duplicated form of b found in plants and photosynthetic bacteria.</text>
</comment>
<evidence type="ECO:0000256" key="8">
    <source>
        <dbReference type="ARBA" id="ARBA00023136"/>
    </source>
</evidence>
<keyword evidence="7 13" id="KW-0406">Ion transport</keyword>
<comment type="subcellular location">
    <subcellularLocation>
        <location evidence="13">Cell membrane</location>
        <topology evidence="13">Single-pass membrane protein</topology>
    </subcellularLocation>
    <subcellularLocation>
        <location evidence="12">Endomembrane system</location>
        <topology evidence="12">Single-pass membrane protein</topology>
    </subcellularLocation>
</comment>
<dbReference type="GO" id="GO:0005886">
    <property type="term" value="C:plasma membrane"/>
    <property type="evidence" value="ECO:0007669"/>
    <property type="project" value="UniProtKB-SubCell"/>
</dbReference>
<dbReference type="AlphaFoldDB" id="A0A4S2HG04"/>
<comment type="caution">
    <text evidence="16">The sequence shown here is derived from an EMBL/GenBank/DDBJ whole genome shotgun (WGS) entry which is preliminary data.</text>
</comment>
<keyword evidence="4 13" id="KW-0812">Transmembrane</keyword>
<dbReference type="CDD" id="cd06503">
    <property type="entry name" value="ATP-synt_Fo_b"/>
    <property type="match status" value="1"/>
</dbReference>
<evidence type="ECO:0000256" key="6">
    <source>
        <dbReference type="ARBA" id="ARBA00022989"/>
    </source>
</evidence>
<dbReference type="OrthoDB" id="8479836at2"/>
<keyword evidence="2 13" id="KW-0813">Transport</keyword>
<evidence type="ECO:0000256" key="3">
    <source>
        <dbReference type="ARBA" id="ARBA00022547"/>
    </source>
</evidence>
<evidence type="ECO:0000256" key="1">
    <source>
        <dbReference type="ARBA" id="ARBA00005513"/>
    </source>
</evidence>
<comment type="subunit">
    <text evidence="13">F-type ATPases have 2 components, F(1) - the catalytic core - and F(0) - the membrane proton channel. F(1) has five subunits: alpha(3), beta(3), gamma(1), delta(1), epsilon(1). F(0) has three main subunits: a(1), b(2) and c(10-14). The alpha and beta chains form an alternating ring which encloses part of the gamma chain. F(1) is attached to F(0) by a central stalk formed by the gamma and epsilon chains, while a peripheral stalk is formed by the delta and b chains.</text>
</comment>
<dbReference type="Pfam" id="PF00430">
    <property type="entry name" value="ATP-synt_B"/>
    <property type="match status" value="1"/>
</dbReference>
<dbReference type="GO" id="GO:0012505">
    <property type="term" value="C:endomembrane system"/>
    <property type="evidence" value="ECO:0007669"/>
    <property type="project" value="UniProtKB-SubCell"/>
</dbReference>
<comment type="similarity">
    <text evidence="1 13 14">Belongs to the ATPase B chain family.</text>
</comment>
<dbReference type="HAMAP" id="MF_01398">
    <property type="entry name" value="ATP_synth_b_bprime"/>
    <property type="match status" value="1"/>
</dbReference>
<evidence type="ECO:0000256" key="5">
    <source>
        <dbReference type="ARBA" id="ARBA00022781"/>
    </source>
</evidence>
<keyword evidence="17" id="KW-1185">Reference proteome</keyword>
<evidence type="ECO:0000256" key="2">
    <source>
        <dbReference type="ARBA" id="ARBA00022448"/>
    </source>
</evidence>
<dbReference type="PANTHER" id="PTHR33445:SF1">
    <property type="entry name" value="ATP SYNTHASE SUBUNIT B"/>
    <property type="match status" value="1"/>
</dbReference>
<reference evidence="16 17" key="1">
    <citation type="journal article" date="2013" name="Int. J. Syst. Evol. Microbiol.">
        <title>Marinicauda pacifica gen. nov., sp. nov., a prosthecate alphaproteobacterium of the family Hyphomonadaceae isolated from deep seawater.</title>
        <authorList>
            <person name="Zhang X.Y."/>
            <person name="Li G.W."/>
            <person name="Wang C.S."/>
            <person name="Zhang Y.J."/>
            <person name="Xu X.W."/>
            <person name="Li H."/>
            <person name="Liu A."/>
            <person name="Liu C."/>
            <person name="Xie B.B."/>
            <person name="Qin Q.L."/>
            <person name="Xu Z."/>
            <person name="Chen X.L."/>
            <person name="Zhou B.C."/>
            <person name="Zhang Y.Z."/>
        </authorList>
    </citation>
    <scope>NUCLEOTIDE SEQUENCE [LARGE SCALE GENOMIC DNA]</scope>
    <source>
        <strain evidence="16 17">P-1 km-3</strain>
    </source>
</reference>
<evidence type="ECO:0000256" key="9">
    <source>
        <dbReference type="ARBA" id="ARBA00023310"/>
    </source>
</evidence>
<keyword evidence="13" id="KW-1003">Cell membrane</keyword>
<accession>A0A4S2HG04</accession>
<gene>
    <name evidence="13" type="primary">atpF</name>
    <name evidence="16" type="ORF">E5162_06175</name>
</gene>
<evidence type="ECO:0000256" key="13">
    <source>
        <dbReference type="HAMAP-Rule" id="MF_01398"/>
    </source>
</evidence>
<evidence type="ECO:0000256" key="4">
    <source>
        <dbReference type="ARBA" id="ARBA00022692"/>
    </source>
</evidence>
<organism evidence="16 17">
    <name type="scientific">Marinicauda pacifica</name>
    <dbReference type="NCBI Taxonomy" id="1133559"/>
    <lineage>
        <taxon>Bacteria</taxon>
        <taxon>Pseudomonadati</taxon>
        <taxon>Pseudomonadota</taxon>
        <taxon>Alphaproteobacteria</taxon>
        <taxon>Maricaulales</taxon>
        <taxon>Maricaulaceae</taxon>
        <taxon>Marinicauda</taxon>
    </lineage>
</organism>
<protein>
    <recommendedName>
        <fullName evidence="13">ATP synthase subunit b</fullName>
    </recommendedName>
    <alternativeName>
        <fullName evidence="13">ATP synthase F(0) sector subunit b</fullName>
    </alternativeName>
    <alternativeName>
        <fullName evidence="13">ATPase subunit I</fullName>
    </alternativeName>
    <alternativeName>
        <fullName evidence="13">F-type ATPase subunit b</fullName>
        <shortName evidence="13">F-ATPase subunit b</shortName>
    </alternativeName>
</protein>
<dbReference type="InterPro" id="IPR050059">
    <property type="entry name" value="ATP_synthase_B_chain"/>
</dbReference>
<evidence type="ECO:0000256" key="15">
    <source>
        <dbReference type="SAM" id="Coils"/>
    </source>
</evidence>
<evidence type="ECO:0000256" key="12">
    <source>
        <dbReference type="ARBA" id="ARBA00037847"/>
    </source>
</evidence>
<keyword evidence="15" id="KW-0175">Coiled coil</keyword>
<dbReference type="EMBL" id="SRXV01000001">
    <property type="protein sequence ID" value="TGY94843.1"/>
    <property type="molecule type" value="Genomic_DNA"/>
</dbReference>
<evidence type="ECO:0000313" key="16">
    <source>
        <dbReference type="EMBL" id="TGY94843.1"/>
    </source>
</evidence>
<dbReference type="InterPro" id="IPR002146">
    <property type="entry name" value="ATP_synth_b/b'su_bac/chlpt"/>
</dbReference>
<evidence type="ECO:0000256" key="10">
    <source>
        <dbReference type="ARBA" id="ARBA00025198"/>
    </source>
</evidence>